<name>A0A3S4HNW6_SEROD</name>
<reference evidence="2 3" key="1">
    <citation type="submission" date="2018-12" db="EMBL/GenBank/DDBJ databases">
        <authorList>
            <consortium name="Pathogen Informatics"/>
        </authorList>
    </citation>
    <scope>NUCLEOTIDE SEQUENCE [LARGE SCALE GENOMIC DNA]</scope>
    <source>
        <strain evidence="2 3">NCTC11214</strain>
    </source>
</reference>
<proteinExistence type="predicted"/>
<organism evidence="2 3">
    <name type="scientific">Serratia odorifera</name>
    <dbReference type="NCBI Taxonomy" id="618"/>
    <lineage>
        <taxon>Bacteria</taxon>
        <taxon>Pseudomonadati</taxon>
        <taxon>Pseudomonadota</taxon>
        <taxon>Gammaproteobacteria</taxon>
        <taxon>Enterobacterales</taxon>
        <taxon>Yersiniaceae</taxon>
        <taxon>Serratia</taxon>
    </lineage>
</organism>
<dbReference type="Proteomes" id="UP000281391">
    <property type="component" value="Chromosome"/>
</dbReference>
<protein>
    <recommendedName>
        <fullName evidence="4">FidL-like membrane protein</fullName>
    </recommendedName>
</protein>
<evidence type="ECO:0000313" key="3">
    <source>
        <dbReference type="Proteomes" id="UP000281391"/>
    </source>
</evidence>
<accession>A0A3S4HNW6</accession>
<dbReference type="EMBL" id="LR134117">
    <property type="protein sequence ID" value="VDZ57776.1"/>
    <property type="molecule type" value="Genomic_DNA"/>
</dbReference>
<gene>
    <name evidence="2" type="ORF">NCTC11214_02558</name>
</gene>
<evidence type="ECO:0000313" key="2">
    <source>
        <dbReference type="EMBL" id="VDZ57776.1"/>
    </source>
</evidence>
<keyword evidence="1" id="KW-0732">Signal</keyword>
<dbReference type="AlphaFoldDB" id="A0A3S4HNW6"/>
<feature type="chain" id="PRO_5018561751" description="FidL-like membrane protein" evidence="1">
    <location>
        <begin position="22"/>
        <end position="155"/>
    </location>
</feature>
<dbReference type="RefSeq" id="WP_004958697.1">
    <property type="nucleotide sequence ID" value="NZ_LR134117.1"/>
</dbReference>
<evidence type="ECO:0008006" key="4">
    <source>
        <dbReference type="Google" id="ProtNLM"/>
    </source>
</evidence>
<feature type="signal peptide" evidence="1">
    <location>
        <begin position="1"/>
        <end position="21"/>
    </location>
</feature>
<evidence type="ECO:0000256" key="1">
    <source>
        <dbReference type="SAM" id="SignalP"/>
    </source>
</evidence>
<sequence>MKKTVIYIVSLVALFSASNVAMRTIEVKNDNQFSCTARYTTQMNDVQINSIIRFIFNDGDGIATLDGSMIDGPGPLKTVSRKVLFKYDRKNTSYFLMTTNASVQLDDESNTDEMKKNVPDFYLIKDATINFDIYPLKQNSYLFTSRKIPSFYCTK</sequence>
<dbReference type="KEGG" id="sof:NCTC11214_02558"/>